<evidence type="ECO:0000313" key="2">
    <source>
        <dbReference type="EMBL" id="OAY66857.1"/>
    </source>
</evidence>
<dbReference type="Proteomes" id="UP000515123">
    <property type="component" value="Linkage group 3"/>
</dbReference>
<evidence type="ECO:0000256" key="1">
    <source>
        <dbReference type="SAM" id="MobiDB-lite"/>
    </source>
</evidence>
<feature type="region of interest" description="Disordered" evidence="1">
    <location>
        <begin position="70"/>
        <end position="89"/>
    </location>
</feature>
<feature type="compositionally biased region" description="Gly residues" evidence="1">
    <location>
        <begin position="27"/>
        <end position="37"/>
    </location>
</feature>
<dbReference type="STRING" id="4615.A0A199UPW3"/>
<gene>
    <name evidence="5" type="primary">LOC109707080</name>
    <name evidence="2" type="ORF">ACMD2_17718</name>
</gene>
<dbReference type="AlphaFoldDB" id="A0A199UPW3"/>
<organism evidence="2 3">
    <name type="scientific">Ananas comosus</name>
    <name type="common">Pineapple</name>
    <name type="synonym">Ananas ananas</name>
    <dbReference type="NCBI Taxonomy" id="4615"/>
    <lineage>
        <taxon>Eukaryota</taxon>
        <taxon>Viridiplantae</taxon>
        <taxon>Streptophyta</taxon>
        <taxon>Embryophyta</taxon>
        <taxon>Tracheophyta</taxon>
        <taxon>Spermatophyta</taxon>
        <taxon>Magnoliopsida</taxon>
        <taxon>Liliopsida</taxon>
        <taxon>Poales</taxon>
        <taxon>Bromeliaceae</taxon>
        <taxon>Bromelioideae</taxon>
        <taxon>Ananas</taxon>
    </lineage>
</organism>
<keyword evidence="4" id="KW-1185">Reference proteome</keyword>
<accession>A0A199UPW3</accession>
<feature type="compositionally biased region" description="Basic and acidic residues" evidence="1">
    <location>
        <begin position="70"/>
        <end position="87"/>
    </location>
</feature>
<sequence>MSGEATRGAGRKRKDPDRGEPEPEKGFGSGSGSGSGSDSGSDQVRSGNKLLAGYLAHEFLTEGTLFGRRVEPERAGPGKWKGPDPVRGDGPVRAYADVAFLLKADGEVHVAGVVNPTQLGRWIRM</sequence>
<name>A0A199UPW3_ANACO</name>
<dbReference type="RefSeq" id="XP_020083743.1">
    <property type="nucleotide sequence ID" value="XM_020228154.1"/>
</dbReference>
<dbReference type="PANTHER" id="PTHR34657">
    <property type="entry name" value="EMBRYO SAC DEVELOPMENT ARREST 6"/>
    <property type="match status" value="1"/>
</dbReference>
<feature type="compositionally biased region" description="Basic and acidic residues" evidence="1">
    <location>
        <begin position="14"/>
        <end position="25"/>
    </location>
</feature>
<dbReference type="OrthoDB" id="687843at2759"/>
<dbReference type="GeneID" id="109707080"/>
<reference evidence="5" key="2">
    <citation type="submission" date="2025-04" db="UniProtKB">
        <authorList>
            <consortium name="RefSeq"/>
        </authorList>
    </citation>
    <scope>IDENTIFICATION</scope>
    <source>
        <tissue evidence="5">Leaf</tissue>
    </source>
</reference>
<evidence type="ECO:0000313" key="3">
    <source>
        <dbReference type="Proteomes" id="UP000092600"/>
    </source>
</evidence>
<evidence type="ECO:0000313" key="5">
    <source>
        <dbReference type="RefSeq" id="XP_020083743.1"/>
    </source>
</evidence>
<proteinExistence type="predicted"/>
<feature type="region of interest" description="Disordered" evidence="1">
    <location>
        <begin position="1"/>
        <end position="45"/>
    </location>
</feature>
<dbReference type="Gramene" id="Aco010370.1.mrna1">
    <property type="protein sequence ID" value="Aco010370.1.mrna1.cds1"/>
    <property type="gene ID" value="Aco010370.1.path1"/>
</dbReference>
<dbReference type="EMBL" id="LSRQ01005887">
    <property type="protein sequence ID" value="OAY66857.1"/>
    <property type="molecule type" value="Genomic_DNA"/>
</dbReference>
<evidence type="ECO:0000313" key="4">
    <source>
        <dbReference type="Proteomes" id="UP000515123"/>
    </source>
</evidence>
<dbReference type="PANTHER" id="PTHR34657:SF4">
    <property type="entry name" value="EMBRYO SAC DEVELOPMENT ARREST 6"/>
    <property type="match status" value="1"/>
</dbReference>
<protein>
    <submittedName>
        <fullName evidence="5">Uncharacterized protein LOC109707080</fullName>
    </submittedName>
</protein>
<dbReference type="Proteomes" id="UP000092600">
    <property type="component" value="Unassembled WGS sequence"/>
</dbReference>
<reference evidence="2 3" key="1">
    <citation type="journal article" date="2016" name="DNA Res.">
        <title>The draft genome of MD-2 pineapple using hybrid error correction of long reads.</title>
        <authorList>
            <person name="Redwan R.M."/>
            <person name="Saidin A."/>
            <person name="Kumar S.V."/>
        </authorList>
    </citation>
    <scope>NUCLEOTIDE SEQUENCE [LARGE SCALE GENOMIC DNA]</scope>
    <source>
        <strain evidence="3">cv. MD2</strain>
        <tissue evidence="2">Leaf</tissue>
    </source>
</reference>